<feature type="domain" description="Putative restriction endonuclease" evidence="1">
    <location>
        <begin position="12"/>
        <end position="173"/>
    </location>
</feature>
<evidence type="ECO:0000259" key="1">
    <source>
        <dbReference type="Pfam" id="PF05685"/>
    </source>
</evidence>
<dbReference type="SUPFAM" id="SSF52980">
    <property type="entry name" value="Restriction endonuclease-like"/>
    <property type="match status" value="1"/>
</dbReference>
<organism evidence="2 3">
    <name type="scientific">Pseudocalidococcus azoricus BACA0444</name>
    <dbReference type="NCBI Taxonomy" id="2918990"/>
    <lineage>
        <taxon>Bacteria</taxon>
        <taxon>Bacillati</taxon>
        <taxon>Cyanobacteriota</taxon>
        <taxon>Cyanophyceae</taxon>
        <taxon>Acaryochloridales</taxon>
        <taxon>Thermosynechococcaceae</taxon>
        <taxon>Pseudocalidococcus</taxon>
        <taxon>Pseudocalidococcus azoricus</taxon>
    </lineage>
</organism>
<evidence type="ECO:0000313" key="2">
    <source>
        <dbReference type="EMBL" id="MDS3859805.1"/>
    </source>
</evidence>
<dbReference type="EMBL" id="JAVMIP010000002">
    <property type="protein sequence ID" value="MDS3859805.1"/>
    <property type="molecule type" value="Genomic_DNA"/>
</dbReference>
<dbReference type="PANTHER" id="PTHR36558">
    <property type="entry name" value="GLR1098 PROTEIN"/>
    <property type="match status" value="1"/>
</dbReference>
<dbReference type="PANTHER" id="PTHR36558:SF1">
    <property type="entry name" value="RESTRICTION ENDONUCLEASE DOMAIN-CONTAINING PROTEIN-RELATED"/>
    <property type="match status" value="1"/>
</dbReference>
<dbReference type="Pfam" id="PF05685">
    <property type="entry name" value="Uma2"/>
    <property type="match status" value="1"/>
</dbReference>
<sequence length="202" mass="22931">MIANPLPSQYSPEEYLALEAASEIKHEYFQGQIYAMAGASRVHVLITVNLVSLFRQQLRGQSCLPYSNDIKVNVPAAQAYFYPDLVVSCDSRDNSPNSDILNYPKLIVEVLSPTTEAFDRGRKFQAYQSIPSLDYYLLVSQTEMRVDVYQRQGPNQWLLTTYGDSDQLLLSTFDFRCEIEDIYEDVPAFPDVANIVPDTTGY</sequence>
<dbReference type="InterPro" id="IPR012296">
    <property type="entry name" value="Nuclease_put_TT1808"/>
</dbReference>
<dbReference type="CDD" id="cd06260">
    <property type="entry name" value="DUF820-like"/>
    <property type="match status" value="1"/>
</dbReference>
<dbReference type="AlphaFoldDB" id="A0AAE4FPN4"/>
<dbReference type="Proteomes" id="UP001268256">
    <property type="component" value="Unassembled WGS sequence"/>
</dbReference>
<evidence type="ECO:0000313" key="3">
    <source>
        <dbReference type="Proteomes" id="UP001268256"/>
    </source>
</evidence>
<dbReference type="GO" id="GO:0004519">
    <property type="term" value="F:endonuclease activity"/>
    <property type="evidence" value="ECO:0007669"/>
    <property type="project" value="UniProtKB-KW"/>
</dbReference>
<dbReference type="InterPro" id="IPR011335">
    <property type="entry name" value="Restrct_endonuc-II-like"/>
</dbReference>
<protein>
    <submittedName>
        <fullName evidence="2">Uma2 family endonuclease</fullName>
    </submittedName>
</protein>
<gene>
    <name evidence="2" type="ORF">RIF25_03180</name>
</gene>
<keyword evidence="3" id="KW-1185">Reference proteome</keyword>
<dbReference type="InterPro" id="IPR008538">
    <property type="entry name" value="Uma2"/>
</dbReference>
<keyword evidence="2" id="KW-0540">Nuclease</keyword>
<proteinExistence type="predicted"/>
<keyword evidence="2" id="KW-0378">Hydrolase</keyword>
<dbReference type="Gene3D" id="3.90.1570.10">
    <property type="entry name" value="tt1808, chain A"/>
    <property type="match status" value="1"/>
</dbReference>
<dbReference type="RefSeq" id="WP_322877109.1">
    <property type="nucleotide sequence ID" value="NZ_JAVMIP010000002.1"/>
</dbReference>
<reference evidence="3" key="1">
    <citation type="submission" date="2023-07" db="EMBL/GenBank/DDBJ databases">
        <authorList>
            <person name="Luz R."/>
            <person name="Cordeiro R."/>
            <person name="Fonseca A."/>
            <person name="Goncalves V."/>
        </authorList>
    </citation>
    <scope>NUCLEOTIDE SEQUENCE [LARGE SCALE GENOMIC DNA]</scope>
    <source>
        <strain evidence="3">BACA0444</strain>
    </source>
</reference>
<accession>A0AAE4FPN4</accession>
<name>A0AAE4FPN4_9CYAN</name>
<keyword evidence="2" id="KW-0255">Endonuclease</keyword>
<comment type="caution">
    <text evidence="2">The sequence shown here is derived from an EMBL/GenBank/DDBJ whole genome shotgun (WGS) entry which is preliminary data.</text>
</comment>